<gene>
    <name evidence="1" type="ORF">NM208_g5571</name>
</gene>
<proteinExistence type="predicted"/>
<dbReference type="Proteomes" id="UP001148629">
    <property type="component" value="Unassembled WGS sequence"/>
</dbReference>
<comment type="caution">
    <text evidence="1">The sequence shown here is derived from an EMBL/GenBank/DDBJ whole genome shotgun (WGS) entry which is preliminary data.</text>
</comment>
<dbReference type="EMBL" id="JANRMS010000471">
    <property type="protein sequence ID" value="KAJ3539232.1"/>
    <property type="molecule type" value="Genomic_DNA"/>
</dbReference>
<evidence type="ECO:0000313" key="2">
    <source>
        <dbReference type="Proteomes" id="UP001148629"/>
    </source>
</evidence>
<sequence>MKLQNSLAAALFLASGVMAIAGDAQAFNVGTGSAAAGAKGPISFEGLVFPGLTYIHPRTLTVSHVRRAVTYSTLWKCCKHSSTYQRNIANPENMRMPRVFAAFSALSLFTSFAWSVRASGAEAACAVLQELMPDRTLLPRSDGYNRSISSYYSGQERDLEPCCIFTPTSTSELSHFIKDIIKNGCSDGPKFAIRSGGHTIWSGAANIAGGITIDLRAMSEVELSPNLTSAKIGAGGIWSDIYTKLVPYNLTVMGGRVAGIGVGGLSTGGGINYLSRRHGWVCDNIYAYEIVLANGDVVVATADSYADLWLALKGGSNNFGIVISIQVPTWPMELMWRGSLAFTYSAEVLSAQATAFSQFMAPTNFDDAADMGLALVFEAGKYYIGNSLFYVEALENPPVYSSFLSIPGLISNNTGLENVASITKETNGSLPEGSSRAIDLVYSFKNGDPSLYTELFRLWEDGTKSLGDVAGLQLVFLIQPHPVTNGTNSLGLGPGGKDLVMAVLTAAYSDREDDVRVQRVLQLVMDNQIRVTQQKGLYIPYKYLNYADKSQDPIASYGEAVKRRLLATSHKYDPQGVFQKRVPGGFKLS</sequence>
<evidence type="ECO:0000313" key="1">
    <source>
        <dbReference type="EMBL" id="KAJ3539232.1"/>
    </source>
</evidence>
<keyword evidence="2" id="KW-1185">Reference proteome</keyword>
<accession>A0ACC1SGF4</accession>
<organism evidence="1 2">
    <name type="scientific">Fusarium decemcellulare</name>
    <dbReference type="NCBI Taxonomy" id="57161"/>
    <lineage>
        <taxon>Eukaryota</taxon>
        <taxon>Fungi</taxon>
        <taxon>Dikarya</taxon>
        <taxon>Ascomycota</taxon>
        <taxon>Pezizomycotina</taxon>
        <taxon>Sordariomycetes</taxon>
        <taxon>Hypocreomycetidae</taxon>
        <taxon>Hypocreales</taxon>
        <taxon>Nectriaceae</taxon>
        <taxon>Fusarium</taxon>
        <taxon>Fusarium decemcellulare species complex</taxon>
    </lineage>
</organism>
<reference evidence="1" key="1">
    <citation type="submission" date="2022-08" db="EMBL/GenBank/DDBJ databases">
        <title>Genome Sequence of Fusarium decemcellulare.</title>
        <authorList>
            <person name="Buettner E."/>
        </authorList>
    </citation>
    <scope>NUCLEOTIDE SEQUENCE</scope>
    <source>
        <strain evidence="1">Babe19</strain>
    </source>
</reference>
<protein>
    <submittedName>
        <fullName evidence="1">Uncharacterized protein</fullName>
    </submittedName>
</protein>
<name>A0ACC1SGF4_9HYPO</name>